<dbReference type="GO" id="GO:0004499">
    <property type="term" value="F:N,N-dimethylaniline monooxygenase activity"/>
    <property type="evidence" value="ECO:0007669"/>
    <property type="project" value="UniProtKB-UniRule"/>
</dbReference>
<evidence type="ECO:0000256" key="5">
    <source>
        <dbReference type="ARBA" id="ARBA00022857"/>
    </source>
</evidence>
<keyword evidence="6 7" id="KW-0560">Oxidoreductase</keyword>
<evidence type="ECO:0000256" key="7">
    <source>
        <dbReference type="PIRNR" id="PIRNR000332"/>
    </source>
</evidence>
<evidence type="ECO:0000313" key="9">
    <source>
        <dbReference type="EMBL" id="CAF3336955.1"/>
    </source>
</evidence>
<keyword evidence="4 7" id="KW-0274">FAD</keyword>
<keyword evidence="5 7" id="KW-0521">NADP</keyword>
<dbReference type="Proteomes" id="UP000663872">
    <property type="component" value="Unassembled WGS sequence"/>
</dbReference>
<organism evidence="9 11">
    <name type="scientific">Rotaria socialis</name>
    <dbReference type="NCBI Taxonomy" id="392032"/>
    <lineage>
        <taxon>Eukaryota</taxon>
        <taxon>Metazoa</taxon>
        <taxon>Spiralia</taxon>
        <taxon>Gnathifera</taxon>
        <taxon>Rotifera</taxon>
        <taxon>Eurotatoria</taxon>
        <taxon>Bdelloidea</taxon>
        <taxon>Philodinida</taxon>
        <taxon>Philodinidae</taxon>
        <taxon>Rotaria</taxon>
    </lineage>
</organism>
<proteinExistence type="inferred from homology"/>
<evidence type="ECO:0000256" key="3">
    <source>
        <dbReference type="ARBA" id="ARBA00022630"/>
    </source>
</evidence>
<dbReference type="AlphaFoldDB" id="A0A817V0P7"/>
<comment type="caution">
    <text evidence="9">The sequence shown here is derived from an EMBL/GenBank/DDBJ whole genome shotgun (WGS) entry which is preliminary data.</text>
</comment>
<keyword evidence="7 8" id="KW-0503">Monooxygenase</keyword>
<reference evidence="9" key="1">
    <citation type="submission" date="2021-02" db="EMBL/GenBank/DDBJ databases">
        <authorList>
            <person name="Nowell W R."/>
        </authorList>
    </citation>
    <scope>NUCLEOTIDE SEQUENCE</scope>
</reference>
<comment type="cofactor">
    <cofactor evidence="1 7 8">
        <name>FAD</name>
        <dbReference type="ChEBI" id="CHEBI:57692"/>
    </cofactor>
</comment>
<evidence type="ECO:0000256" key="6">
    <source>
        <dbReference type="ARBA" id="ARBA00023002"/>
    </source>
</evidence>
<sequence>MKVESSINGIKLVEYSKYLHEYADNFGLYSFIRFEHEVDRIERIPGQRQQWRLKVKRVNGDADWHEEVFDRIAICSGTHQVRSMPNFAGVKSFKGQIKHMQDVKRFDEFKDKRVCVVGGGEAASDMALAASKHGKRAFISIRRDHGYLVSRYQYGPGQPSDLQTTRVRNSIPSVFGFIQIVIRMIFEKVLLMFGSKSDRSLNIERQIFAMNAKQYRRSHFRNTYGTKNGGMAEAILYYGCEMKPAIRSLEENSIIFEDGTKEVVDEIVCCTGFENRFSFLDCIDNNPVLQQVGHDARISHNLYKHAIHPLTRDSLVFIGFVRPCFGAIPPLAEMQARWFALLCSGKIDLPDTSTMDKYIRTYVRYIENFLTPYRVNRITNLTDFLSFSDDMAWAIGCRPNLDFKMLLRDPYLWLRCMVGPICNAQYRLCGPHAQPAQARRILLTLKWKPLWYNICEFIMLYTSALVWYCGLKSWLPHTWAPIHERHI</sequence>
<dbReference type="GO" id="GO:0005789">
    <property type="term" value="C:endoplasmic reticulum membrane"/>
    <property type="evidence" value="ECO:0007669"/>
    <property type="project" value="UniProtKB-SubCell"/>
</dbReference>
<name>A0A817V0P7_9BILA</name>
<dbReference type="Gene3D" id="3.50.50.60">
    <property type="entry name" value="FAD/NAD(P)-binding domain"/>
    <property type="match status" value="3"/>
</dbReference>
<protein>
    <recommendedName>
        <fullName evidence="8">Flavin-containing monooxygenase</fullName>
        <ecNumber evidence="8">1.-.-.-</ecNumber>
    </recommendedName>
</protein>
<gene>
    <name evidence="10" type="ORF">FME351_LOCUS3459</name>
    <name evidence="9" type="ORF">GRG538_LOCUS4251</name>
</gene>
<dbReference type="SUPFAM" id="SSF51905">
    <property type="entry name" value="FAD/NAD(P)-binding domain"/>
    <property type="match status" value="2"/>
</dbReference>
<evidence type="ECO:0000313" key="10">
    <source>
        <dbReference type="EMBL" id="CAF3339532.1"/>
    </source>
</evidence>
<dbReference type="InterPro" id="IPR036188">
    <property type="entry name" value="FAD/NAD-bd_sf"/>
</dbReference>
<evidence type="ECO:0000256" key="2">
    <source>
        <dbReference type="ARBA" id="ARBA00009183"/>
    </source>
</evidence>
<dbReference type="PIRSF" id="PIRSF000332">
    <property type="entry name" value="FMO"/>
    <property type="match status" value="1"/>
</dbReference>
<keyword evidence="7" id="KW-0256">Endoplasmic reticulum</keyword>
<keyword evidence="7" id="KW-0472">Membrane</keyword>
<dbReference type="GO" id="GO:0050660">
    <property type="term" value="F:flavin adenine dinucleotide binding"/>
    <property type="evidence" value="ECO:0007669"/>
    <property type="project" value="InterPro"/>
</dbReference>
<dbReference type="InterPro" id="IPR050346">
    <property type="entry name" value="FMO-like"/>
</dbReference>
<dbReference type="EMBL" id="CAJNYU010000187">
    <property type="protein sequence ID" value="CAF3339532.1"/>
    <property type="molecule type" value="Genomic_DNA"/>
</dbReference>
<dbReference type="FunFam" id="3.50.50.60:FF:000023">
    <property type="entry name" value="Dimethylaniline monooxygenase [N-oxide-forming]"/>
    <property type="match status" value="1"/>
</dbReference>
<comment type="subcellular location">
    <subcellularLocation>
        <location evidence="7">Endoplasmic reticulum membrane</location>
    </subcellularLocation>
</comment>
<keyword evidence="3 7" id="KW-0285">Flavoprotein</keyword>
<dbReference type="EC" id="1.-.-.-" evidence="8"/>
<dbReference type="EMBL" id="CAJNYT010000186">
    <property type="protein sequence ID" value="CAF3336955.1"/>
    <property type="molecule type" value="Genomic_DNA"/>
</dbReference>
<dbReference type="Pfam" id="PF00743">
    <property type="entry name" value="FMO-like"/>
    <property type="match status" value="1"/>
</dbReference>
<evidence type="ECO:0000256" key="1">
    <source>
        <dbReference type="ARBA" id="ARBA00001974"/>
    </source>
</evidence>
<dbReference type="GO" id="GO:0050661">
    <property type="term" value="F:NADP binding"/>
    <property type="evidence" value="ECO:0007669"/>
    <property type="project" value="InterPro"/>
</dbReference>
<evidence type="ECO:0000256" key="4">
    <source>
        <dbReference type="ARBA" id="ARBA00022827"/>
    </source>
</evidence>
<evidence type="ECO:0000313" key="11">
    <source>
        <dbReference type="Proteomes" id="UP000663872"/>
    </source>
</evidence>
<dbReference type="InterPro" id="IPR020946">
    <property type="entry name" value="Flavin_mOase-like"/>
</dbReference>
<evidence type="ECO:0000256" key="8">
    <source>
        <dbReference type="RuleBase" id="RU361177"/>
    </source>
</evidence>
<dbReference type="InterPro" id="IPR000960">
    <property type="entry name" value="Flavin_mOase"/>
</dbReference>
<dbReference type="PANTHER" id="PTHR23023">
    <property type="entry name" value="DIMETHYLANILINE MONOOXYGENASE"/>
    <property type="match status" value="1"/>
</dbReference>
<dbReference type="Proteomes" id="UP000663869">
    <property type="component" value="Unassembled WGS sequence"/>
</dbReference>
<comment type="similarity">
    <text evidence="2 7 8">Belongs to the FMO family.</text>
</comment>
<accession>A0A817V0P7</accession>